<reference evidence="1 2" key="1">
    <citation type="submission" date="2021-04" db="EMBL/GenBank/DDBJ databases">
        <title>Magnetospirillum sulfuroxidans sp. nov., a facultative chemolithoautotrophic sulfur-oxidizing alphaproteobacterium isolated from freshwater sediment and proposals for Paramagetospirillum gen. nov., and Magnetospirillaceae fam. nov.</title>
        <authorList>
            <person name="Koziaeva V."/>
            <person name="Geelhoed J.S."/>
            <person name="Sorokin D.Y."/>
            <person name="Grouzdev D.S."/>
        </authorList>
    </citation>
    <scope>NUCLEOTIDE SEQUENCE [LARGE SCALE GENOMIC DNA]</scope>
    <source>
        <strain evidence="1 2">J10</strain>
    </source>
</reference>
<protein>
    <submittedName>
        <fullName evidence="1">Uncharacterized protein</fullName>
    </submittedName>
</protein>
<sequence>MPSKPMFRRLLAALPHEGERRYHADGVSMQITRHDTPYTLISVMVKAEGHNAWVTAELDAGEVTLHHPRNIELVDKALDLFLA</sequence>
<dbReference type="EMBL" id="JAGTUF010000001">
    <property type="protein sequence ID" value="MBR9970233.1"/>
    <property type="molecule type" value="Genomic_DNA"/>
</dbReference>
<name>A0ABS5I961_9PROT</name>
<evidence type="ECO:0000313" key="2">
    <source>
        <dbReference type="Proteomes" id="UP000680714"/>
    </source>
</evidence>
<organism evidence="1 2">
    <name type="scientific">Magnetospirillum sulfuroxidans</name>
    <dbReference type="NCBI Taxonomy" id="611300"/>
    <lineage>
        <taxon>Bacteria</taxon>
        <taxon>Pseudomonadati</taxon>
        <taxon>Pseudomonadota</taxon>
        <taxon>Alphaproteobacteria</taxon>
        <taxon>Rhodospirillales</taxon>
        <taxon>Rhodospirillaceae</taxon>
        <taxon>Magnetospirillum</taxon>
    </lineage>
</organism>
<proteinExistence type="predicted"/>
<dbReference type="RefSeq" id="WP_211545743.1">
    <property type="nucleotide sequence ID" value="NZ_JAGTUF010000001.1"/>
</dbReference>
<keyword evidence="2" id="KW-1185">Reference proteome</keyword>
<dbReference type="Proteomes" id="UP000680714">
    <property type="component" value="Unassembled WGS sequence"/>
</dbReference>
<accession>A0ABS5I961</accession>
<evidence type="ECO:0000313" key="1">
    <source>
        <dbReference type="EMBL" id="MBR9970233.1"/>
    </source>
</evidence>
<comment type="caution">
    <text evidence="1">The sequence shown here is derived from an EMBL/GenBank/DDBJ whole genome shotgun (WGS) entry which is preliminary data.</text>
</comment>
<gene>
    <name evidence="1" type="ORF">KEC16_00720</name>
</gene>